<comment type="caution">
    <text evidence="1">The sequence shown here is derived from an EMBL/GenBank/DDBJ whole genome shotgun (WGS) entry which is preliminary data.</text>
</comment>
<name>A0A4Y1ZDB9_9BACL</name>
<accession>A0A4Y1ZDB9</accession>
<evidence type="ECO:0000313" key="1">
    <source>
        <dbReference type="EMBL" id="GAY77034.1"/>
    </source>
</evidence>
<dbReference type="EMBL" id="BEXB01000020">
    <property type="protein sequence ID" value="GAY77034.1"/>
    <property type="molecule type" value="Genomic_DNA"/>
</dbReference>
<protein>
    <submittedName>
        <fullName evidence="1">Uncharacterized protein</fullName>
    </submittedName>
</protein>
<gene>
    <name evidence="1" type="ORF">NBRC111894_2588</name>
</gene>
<reference evidence="1 2" key="1">
    <citation type="submission" date="2017-11" db="EMBL/GenBank/DDBJ databases">
        <title>Draft Genome Sequence of Sporolactobacillus inulinus NBRC 111894 Isolated from Koso, a Japanese Sugar-Vegetable Fermented Beverage.</title>
        <authorList>
            <person name="Chiou T.Y."/>
            <person name="Oshima K."/>
            <person name="Suda W."/>
            <person name="Hattori M."/>
            <person name="Takahashi T."/>
        </authorList>
    </citation>
    <scope>NUCLEOTIDE SEQUENCE [LARGE SCALE GENOMIC DNA]</scope>
    <source>
        <strain evidence="1 2">NBRC111894</strain>
    </source>
</reference>
<evidence type="ECO:0000313" key="2">
    <source>
        <dbReference type="Proteomes" id="UP000319716"/>
    </source>
</evidence>
<dbReference type="Proteomes" id="UP000319716">
    <property type="component" value="Unassembled WGS sequence"/>
</dbReference>
<proteinExistence type="predicted"/>
<organism evidence="1 2">
    <name type="scientific">Sporolactobacillus inulinus</name>
    <dbReference type="NCBI Taxonomy" id="2078"/>
    <lineage>
        <taxon>Bacteria</taxon>
        <taxon>Bacillati</taxon>
        <taxon>Bacillota</taxon>
        <taxon>Bacilli</taxon>
        <taxon>Bacillales</taxon>
        <taxon>Sporolactobacillaceae</taxon>
        <taxon>Sporolactobacillus</taxon>
    </lineage>
</organism>
<sequence length="60" mass="6863">MFADDPIGDRQPETGPFSFRSRLIGLIEPIENMREFFLRKSAAAIRYGQLGNLFSREQAT</sequence>
<dbReference type="AlphaFoldDB" id="A0A4Y1ZDB9"/>